<keyword evidence="1" id="KW-0472">Membrane</keyword>
<name>A0AAV7J2J3_COTGL</name>
<protein>
    <submittedName>
        <fullName evidence="2">Uncharacterized protein</fullName>
    </submittedName>
</protein>
<dbReference type="AlphaFoldDB" id="A0AAV7J2J3"/>
<keyword evidence="1" id="KW-0812">Transmembrane</keyword>
<keyword evidence="3" id="KW-1185">Reference proteome</keyword>
<proteinExistence type="predicted"/>
<accession>A0AAV7J2J3</accession>
<gene>
    <name evidence="2" type="ORF">KQX54_001027</name>
</gene>
<feature type="transmembrane region" description="Helical" evidence="1">
    <location>
        <begin position="6"/>
        <end position="27"/>
    </location>
</feature>
<comment type="caution">
    <text evidence="2">The sequence shown here is derived from an EMBL/GenBank/DDBJ whole genome shotgun (WGS) entry which is preliminary data.</text>
</comment>
<reference evidence="2 3" key="1">
    <citation type="journal article" date="2021" name="J. Hered.">
        <title>A chromosome-level genome assembly of the parasitoid wasp, Cotesia glomerata (Hymenoptera: Braconidae).</title>
        <authorList>
            <person name="Pinto B.J."/>
            <person name="Weis J.J."/>
            <person name="Gamble T."/>
            <person name="Ode P.J."/>
            <person name="Paul R."/>
            <person name="Zaspel J.M."/>
        </authorList>
    </citation>
    <scope>NUCLEOTIDE SEQUENCE [LARGE SCALE GENOMIC DNA]</scope>
    <source>
        <strain evidence="2">CgM1</strain>
    </source>
</reference>
<dbReference type="Proteomes" id="UP000826195">
    <property type="component" value="Unassembled WGS sequence"/>
</dbReference>
<keyword evidence="1" id="KW-1133">Transmembrane helix</keyword>
<organism evidence="2 3">
    <name type="scientific">Cotesia glomerata</name>
    <name type="common">Lepidopteran parasitic wasp</name>
    <name type="synonym">Apanteles glomeratus</name>
    <dbReference type="NCBI Taxonomy" id="32391"/>
    <lineage>
        <taxon>Eukaryota</taxon>
        <taxon>Metazoa</taxon>
        <taxon>Ecdysozoa</taxon>
        <taxon>Arthropoda</taxon>
        <taxon>Hexapoda</taxon>
        <taxon>Insecta</taxon>
        <taxon>Pterygota</taxon>
        <taxon>Neoptera</taxon>
        <taxon>Endopterygota</taxon>
        <taxon>Hymenoptera</taxon>
        <taxon>Apocrita</taxon>
        <taxon>Ichneumonoidea</taxon>
        <taxon>Braconidae</taxon>
        <taxon>Microgastrinae</taxon>
        <taxon>Cotesia</taxon>
    </lineage>
</organism>
<dbReference type="EMBL" id="JAHXZJ010000007">
    <property type="protein sequence ID" value="KAH0562835.1"/>
    <property type="molecule type" value="Genomic_DNA"/>
</dbReference>
<evidence type="ECO:0000256" key="1">
    <source>
        <dbReference type="SAM" id="Phobius"/>
    </source>
</evidence>
<evidence type="ECO:0000313" key="2">
    <source>
        <dbReference type="EMBL" id="KAH0562835.1"/>
    </source>
</evidence>
<evidence type="ECO:0000313" key="3">
    <source>
        <dbReference type="Proteomes" id="UP000826195"/>
    </source>
</evidence>
<sequence>MSTKHYLSQALFASSSLAWLYLQILVVNMSLKINFRGVLEIEEEYNKFLLEFNRYSEAHNVKSFADLSVLEKFLPTLKMSTRYHKNLLQSLRYCVIHDVLPLRDDVKEKSRHPE</sequence>